<dbReference type="Gene3D" id="2.40.30.70">
    <property type="entry name" value="YaeB-like"/>
    <property type="match status" value="1"/>
</dbReference>
<comment type="similarity">
    <text evidence="2">Belongs to the tRNA methyltransferase O family.</text>
</comment>
<protein>
    <submittedName>
        <fullName evidence="4">tRNA (N6-threonylcarbamoyladenosine(37)-N6)-methyltransferase TrmO</fullName>
    </submittedName>
</protein>
<dbReference type="Proteomes" id="UP000885750">
    <property type="component" value="Unassembled WGS sequence"/>
</dbReference>
<dbReference type="InterPro" id="IPR023370">
    <property type="entry name" value="TrmO-like_N"/>
</dbReference>
<dbReference type="InterPro" id="IPR041369">
    <property type="entry name" value="TrmO_C"/>
</dbReference>
<dbReference type="InterPro" id="IPR023368">
    <property type="entry name" value="UPF0066_cons_site"/>
</dbReference>
<feature type="domain" description="TsaA-like" evidence="3">
    <location>
        <begin position="6"/>
        <end position="147"/>
    </location>
</feature>
<dbReference type="PANTHER" id="PTHR12818">
    <property type="entry name" value="TRNA (ADENINE(37)-N6)-METHYLTRANSFERASE"/>
    <property type="match status" value="1"/>
</dbReference>
<dbReference type="InterPro" id="IPR040372">
    <property type="entry name" value="YaeB-like"/>
</dbReference>
<dbReference type="NCBIfam" id="TIGR00104">
    <property type="entry name" value="tRNA_TsaA"/>
    <property type="match status" value="1"/>
</dbReference>
<dbReference type="Pfam" id="PF01980">
    <property type="entry name" value="TrmO_N"/>
    <property type="match status" value="1"/>
</dbReference>
<dbReference type="InterPro" id="IPR036414">
    <property type="entry name" value="YaeB_N_sf"/>
</dbReference>
<dbReference type="CDD" id="cd09281">
    <property type="entry name" value="UPF0066"/>
    <property type="match status" value="1"/>
</dbReference>
<name>A0A7V2T1R1_LEUMU</name>
<evidence type="ECO:0000259" key="3">
    <source>
        <dbReference type="PROSITE" id="PS51668"/>
    </source>
</evidence>
<evidence type="ECO:0000256" key="1">
    <source>
        <dbReference type="ARBA" id="ARBA00022691"/>
    </source>
</evidence>
<dbReference type="EMBL" id="DRMS01000129">
    <property type="protein sequence ID" value="HFC91768.1"/>
    <property type="molecule type" value="Genomic_DNA"/>
</dbReference>
<sequence>MSLFTFSTIGILRSCYKEKFGVPRQPRLVTEALAELVLSPPYNTVDTLRDIESFSHIWLIFIFNQTQQCEWKPLIRPPRLGGNRRIGVFASRSMFRPNPVGMSAVELLHINHKKDKVSLLLRGCDLVDATPIIDIKPYIPYSDSIPEARAGFATSVPLAKFKVDFTEQAMRQCQQIGAELGQQENSAGVNLQKMIVQIVQLDPRPSYQQQVSDRVYAMRLYDFDLRWKYKKGDEILVLELAPIETT</sequence>
<reference evidence="4" key="1">
    <citation type="journal article" date="2020" name="mSystems">
        <title>Genome- and Community-Level Interaction Insights into Carbon Utilization and Element Cycling Functions of Hydrothermarchaeota in Hydrothermal Sediment.</title>
        <authorList>
            <person name="Zhou Z."/>
            <person name="Liu Y."/>
            <person name="Xu W."/>
            <person name="Pan J."/>
            <person name="Luo Z.H."/>
            <person name="Li M."/>
        </authorList>
    </citation>
    <scope>NUCLEOTIDE SEQUENCE [LARGE SCALE GENOMIC DNA]</scope>
    <source>
        <strain evidence="4">HyVt-493</strain>
    </source>
</reference>
<dbReference type="SUPFAM" id="SSF118196">
    <property type="entry name" value="YaeB-like"/>
    <property type="match status" value="1"/>
</dbReference>
<dbReference type="Pfam" id="PF18389">
    <property type="entry name" value="TrmO_C"/>
    <property type="match status" value="1"/>
</dbReference>
<organism evidence="4">
    <name type="scientific">Leucothrix mucor</name>
    <dbReference type="NCBI Taxonomy" id="45248"/>
    <lineage>
        <taxon>Bacteria</taxon>
        <taxon>Pseudomonadati</taxon>
        <taxon>Pseudomonadota</taxon>
        <taxon>Gammaproteobacteria</taxon>
        <taxon>Thiotrichales</taxon>
        <taxon>Thiotrichaceae</taxon>
        <taxon>Leucothrix</taxon>
    </lineage>
</organism>
<keyword evidence="1" id="KW-0949">S-adenosyl-L-methionine</keyword>
<gene>
    <name evidence="4" type="primary">tsaA</name>
    <name evidence="4" type="ORF">ENJ51_03045</name>
</gene>
<dbReference type="PROSITE" id="PS51668">
    <property type="entry name" value="TSAA_2"/>
    <property type="match status" value="1"/>
</dbReference>
<dbReference type="PANTHER" id="PTHR12818:SF0">
    <property type="entry name" value="TRNA (ADENINE(37)-N6)-METHYLTRANSFERASE"/>
    <property type="match status" value="1"/>
</dbReference>
<evidence type="ECO:0000256" key="2">
    <source>
        <dbReference type="ARBA" id="ARBA00033753"/>
    </source>
</evidence>
<dbReference type="PROSITE" id="PS01318">
    <property type="entry name" value="TSAA_1"/>
    <property type="match status" value="1"/>
</dbReference>
<comment type="caution">
    <text evidence="4">The sequence shown here is derived from an EMBL/GenBank/DDBJ whole genome shotgun (WGS) entry which is preliminary data.</text>
</comment>
<dbReference type="GO" id="GO:0089715">
    <property type="term" value="F:tRNA (L-threonylcarbamoyladenosine(37)-C2) methyltransferase activity"/>
    <property type="evidence" value="ECO:0007669"/>
    <property type="project" value="TreeGrafter"/>
</dbReference>
<dbReference type="Gene3D" id="3.30.2310.10">
    <property type="entry name" value="YaeB-like"/>
    <property type="match status" value="1"/>
</dbReference>
<proteinExistence type="inferred from homology"/>
<dbReference type="AlphaFoldDB" id="A0A7V2T1R1"/>
<dbReference type="FunFam" id="2.40.30.70:FF:000001">
    <property type="entry name" value="tRNA (N6-threonylcarbamoyladenosine(37)-N6)-methyltransferase TrmO"/>
    <property type="match status" value="1"/>
</dbReference>
<evidence type="ECO:0000313" key="4">
    <source>
        <dbReference type="EMBL" id="HFC91768.1"/>
    </source>
</evidence>
<accession>A0A7V2T1R1</accession>
<dbReference type="InterPro" id="IPR036413">
    <property type="entry name" value="YaeB-like_sf"/>
</dbReference>